<feature type="region of interest" description="Disordered" evidence="1">
    <location>
        <begin position="1"/>
        <end position="25"/>
    </location>
</feature>
<dbReference type="InterPro" id="IPR010730">
    <property type="entry name" value="HET"/>
</dbReference>
<feature type="region of interest" description="Disordered" evidence="1">
    <location>
        <begin position="151"/>
        <end position="218"/>
    </location>
</feature>
<protein>
    <submittedName>
        <fullName evidence="3">Uu.00g005500.m01.CDS01</fullName>
    </submittedName>
</protein>
<accession>A0AAI8YIW6</accession>
<keyword evidence="4" id="KW-1185">Reference proteome</keyword>
<name>A0AAI8YIW6_9PEZI</name>
<dbReference type="PANTHER" id="PTHR33112">
    <property type="entry name" value="DOMAIN PROTEIN, PUTATIVE-RELATED"/>
    <property type="match status" value="1"/>
</dbReference>
<feature type="domain" description="Heterokaryon incompatibility" evidence="2">
    <location>
        <begin position="247"/>
        <end position="402"/>
    </location>
</feature>
<comment type="caution">
    <text evidence="3">The sequence shown here is derived from an EMBL/GenBank/DDBJ whole genome shotgun (WGS) entry which is preliminary data.</text>
</comment>
<reference evidence="3" key="1">
    <citation type="submission" date="2023-10" db="EMBL/GenBank/DDBJ databases">
        <authorList>
            <person name="Hackl T."/>
        </authorList>
    </citation>
    <scope>NUCLEOTIDE SEQUENCE</scope>
</reference>
<dbReference type="Pfam" id="PF06985">
    <property type="entry name" value="HET"/>
    <property type="match status" value="1"/>
</dbReference>
<evidence type="ECO:0000313" key="4">
    <source>
        <dbReference type="Proteomes" id="UP001295740"/>
    </source>
</evidence>
<dbReference type="PANTHER" id="PTHR33112:SF1">
    <property type="entry name" value="HETEROKARYON INCOMPATIBILITY DOMAIN-CONTAINING PROTEIN"/>
    <property type="match status" value="1"/>
</dbReference>
<feature type="compositionally biased region" description="Acidic residues" evidence="1">
    <location>
        <begin position="174"/>
        <end position="194"/>
    </location>
</feature>
<evidence type="ECO:0000313" key="3">
    <source>
        <dbReference type="EMBL" id="CAJ2506420.1"/>
    </source>
</evidence>
<dbReference type="AlphaFoldDB" id="A0AAI8YIW6"/>
<organism evidence="3 4">
    <name type="scientific">Anthostomella pinea</name>
    <dbReference type="NCBI Taxonomy" id="933095"/>
    <lineage>
        <taxon>Eukaryota</taxon>
        <taxon>Fungi</taxon>
        <taxon>Dikarya</taxon>
        <taxon>Ascomycota</taxon>
        <taxon>Pezizomycotina</taxon>
        <taxon>Sordariomycetes</taxon>
        <taxon>Xylariomycetidae</taxon>
        <taxon>Xylariales</taxon>
        <taxon>Xylariaceae</taxon>
        <taxon>Anthostomella</taxon>
    </lineage>
</organism>
<evidence type="ECO:0000256" key="1">
    <source>
        <dbReference type="SAM" id="MobiDB-lite"/>
    </source>
</evidence>
<evidence type="ECO:0000259" key="2">
    <source>
        <dbReference type="Pfam" id="PF06985"/>
    </source>
</evidence>
<dbReference type="Proteomes" id="UP001295740">
    <property type="component" value="Unassembled WGS sequence"/>
</dbReference>
<proteinExistence type="predicted"/>
<sequence>METPPIRSASSMDGDSAPVSSVGHLNDIPSQNQLDMLELTTSFICQQCREMELSSRFHDFKEEQGRAHPMFITNRTGLDPDCALCQLFAAKVHPDTCKEMFYSDILWQLRSFSTRYGGTGDRDYHKAIDSDIYYSDGLLVFALTEDVRNVLSGPGTKDETTDELSAEGQNSNLEDSDDEEEEEEEHLLEDDELSTTESSNADENSSDDESWPERENRPYGGSVEVGYIKVIDCETFEVVGRTNTMKYVALSYTWNLANGDMVSLRSNGTGSPTAPNSKALPPLIPRVVHDAMTVVTEIGHRYLWVDQFCINQALKEEVADHVSRMDLIYSAADLTLIAASSKGALPGVGSTPRICQQVLNISGSDDKEHPVQSGMTLFTAPPPTATFIEQTAWYTRGWCFQEAILSPRRLYFTDREMLFEAEGVSCSDSFPEPHWVLNDQFRVYDEDASLTTTRSWIHRLPRWRMDNQYGLGHPCGLFWAELNFYLELLGHSSVKDLTIQSDAIRAFQGAMKAFSRADPNFSVYQGIPALHIPEHILQRRSTEVQEKLRDFQKMVFVLALSWMFSDIPDLPTYNRNPIRRPDFPSWSWAGWTEATYFRRPGAAFDGSDFVPAIDVQAVESGTGKVVDWEFAPIHFADELEEAKFLIGEGIIVPRSAFMLGSVWYKLSDDDKNGPYRMMWHMGRFLADVNEQSEQLLSQHMDDGTWACLALNENSRATRAELMIVSWEVDEREMIYKGRVLKTCSRADAPDFAQGLDQPRCLIGEAKLVDIDEIIPKSTWREFTDHEKAHVVKRWRISSWSASAVQPRPFGNVHAADGIEAIQHTHDGSWACLTMRLIWDEHRNTCNAKLPVVSWEADEEPRSYGRRQLRTCSRVGLLDIFRKAIVDERGSDFVTEGYGALRKTRFRLDRALSCSLEGPCLFQGHCTTLSGSSVESKKGLGSLPPLA</sequence>
<dbReference type="EMBL" id="CAUWAG010000008">
    <property type="protein sequence ID" value="CAJ2506420.1"/>
    <property type="molecule type" value="Genomic_DNA"/>
</dbReference>
<gene>
    <name evidence="3" type="ORF">KHLLAP_LOCUS6888</name>
</gene>